<dbReference type="NCBIfam" id="TIGR00035">
    <property type="entry name" value="asp_race"/>
    <property type="match status" value="1"/>
</dbReference>
<evidence type="ECO:0000256" key="2">
    <source>
        <dbReference type="ARBA" id="ARBA00023235"/>
    </source>
</evidence>
<dbReference type="OrthoDB" id="9803739at2"/>
<dbReference type="GO" id="GO:0047661">
    <property type="term" value="F:amino-acid racemase activity"/>
    <property type="evidence" value="ECO:0007669"/>
    <property type="project" value="InterPro"/>
</dbReference>
<dbReference type="STRING" id="1038014.SAMN04487910_0615"/>
<name>A0A1H7HE89_AQUAM</name>
<protein>
    <submittedName>
        <fullName evidence="3">Aspartate racemase</fullName>
    </submittedName>
</protein>
<gene>
    <name evidence="3" type="ORF">SAMN04487910_0615</name>
</gene>
<accession>A0A1H7HE89</accession>
<dbReference type="Gene3D" id="3.40.50.1860">
    <property type="match status" value="2"/>
</dbReference>
<dbReference type="SUPFAM" id="SSF53681">
    <property type="entry name" value="Aspartate/glutamate racemase"/>
    <property type="match status" value="2"/>
</dbReference>
<evidence type="ECO:0000256" key="1">
    <source>
        <dbReference type="ARBA" id="ARBA00007847"/>
    </source>
</evidence>
<evidence type="ECO:0000313" key="3">
    <source>
        <dbReference type="EMBL" id="SEK47712.1"/>
    </source>
</evidence>
<dbReference type="PROSITE" id="PS00924">
    <property type="entry name" value="ASP_GLU_RACEMASE_2"/>
    <property type="match status" value="1"/>
</dbReference>
<dbReference type="PANTHER" id="PTHR21198">
    <property type="entry name" value="GLUTAMATE RACEMASE"/>
    <property type="match status" value="1"/>
</dbReference>
<dbReference type="PANTHER" id="PTHR21198:SF7">
    <property type="entry name" value="ASPARTATE-GLUTAMATE RACEMASE FAMILY"/>
    <property type="match status" value="1"/>
</dbReference>
<dbReference type="Pfam" id="PF01177">
    <property type="entry name" value="Asp_Glu_race"/>
    <property type="match status" value="1"/>
</dbReference>
<keyword evidence="4" id="KW-1185">Reference proteome</keyword>
<proteinExistence type="inferred from homology"/>
<reference evidence="3 4" key="1">
    <citation type="submission" date="2016-10" db="EMBL/GenBank/DDBJ databases">
        <authorList>
            <person name="de Groot N.N."/>
        </authorList>
    </citation>
    <scope>NUCLEOTIDE SEQUENCE [LARGE SCALE GENOMIC DNA]</scope>
    <source>
        <strain evidence="3 4">DSM 25232</strain>
    </source>
</reference>
<organism evidence="3 4">
    <name type="scientific">Aquimarina amphilecti</name>
    <dbReference type="NCBI Taxonomy" id="1038014"/>
    <lineage>
        <taxon>Bacteria</taxon>
        <taxon>Pseudomonadati</taxon>
        <taxon>Bacteroidota</taxon>
        <taxon>Flavobacteriia</taxon>
        <taxon>Flavobacteriales</taxon>
        <taxon>Flavobacteriaceae</taxon>
        <taxon>Aquimarina</taxon>
    </lineage>
</organism>
<sequence length="231" mass="25962">MKTIGLIGGMSWESSKLYYEFLNIKTKDFLGGSHSAKCILISVDFAEIERLTFNDDWNAIGKLMKQAAQQLERAGADIILLCTNTIHLVSDYISEHITIPFLHIATTTGESIKKLGLEKIALLGTKFTMEKDFYTKTLTNDFGLKILIPEKNNRQVVHDIIYNELVKGQFTNTSKQIIIEIIEELQNQGAQGVILGCTELPILISESDIEIPIFDTGKIHSHAAIEWSIEY</sequence>
<dbReference type="InterPro" id="IPR015942">
    <property type="entry name" value="Asp/Glu/hydantoin_racemase"/>
</dbReference>
<evidence type="ECO:0000313" key="4">
    <source>
        <dbReference type="Proteomes" id="UP000198521"/>
    </source>
</evidence>
<dbReference type="EMBL" id="FOAB01000001">
    <property type="protein sequence ID" value="SEK47712.1"/>
    <property type="molecule type" value="Genomic_DNA"/>
</dbReference>
<dbReference type="InterPro" id="IPR033134">
    <property type="entry name" value="Asp/Glu_racemase_AS_2"/>
</dbReference>
<dbReference type="AlphaFoldDB" id="A0A1H7HE89"/>
<comment type="similarity">
    <text evidence="1">Belongs to the aspartate/glutamate racemases family.</text>
</comment>
<dbReference type="RefSeq" id="WP_091405385.1">
    <property type="nucleotide sequence ID" value="NZ_FOAB01000001.1"/>
</dbReference>
<dbReference type="InterPro" id="IPR001920">
    <property type="entry name" value="Asp/Glu_race"/>
</dbReference>
<dbReference type="InterPro" id="IPR004380">
    <property type="entry name" value="Asp_race"/>
</dbReference>
<keyword evidence="2" id="KW-0413">Isomerase</keyword>
<dbReference type="Proteomes" id="UP000198521">
    <property type="component" value="Unassembled WGS sequence"/>
</dbReference>